<keyword evidence="3 7" id="KW-0813">Transport</keyword>
<keyword evidence="6 7" id="KW-0472">Membrane</keyword>
<feature type="domain" description="ABC transmembrane type-1" evidence="8">
    <location>
        <begin position="64"/>
        <end position="258"/>
    </location>
</feature>
<evidence type="ECO:0000256" key="5">
    <source>
        <dbReference type="ARBA" id="ARBA00022989"/>
    </source>
</evidence>
<organism evidence="9 10">
    <name type="scientific">Tumebacillus lacus</name>
    <dbReference type="NCBI Taxonomy" id="2995335"/>
    <lineage>
        <taxon>Bacteria</taxon>
        <taxon>Bacillati</taxon>
        <taxon>Bacillota</taxon>
        <taxon>Bacilli</taxon>
        <taxon>Bacillales</taxon>
        <taxon>Alicyclobacillaceae</taxon>
        <taxon>Tumebacillus</taxon>
    </lineage>
</organism>
<dbReference type="PANTHER" id="PTHR30043">
    <property type="entry name" value="PHOSPHONATES TRANSPORT SYSTEM PERMEASE PROTEIN"/>
    <property type="match status" value="1"/>
</dbReference>
<feature type="transmembrane region" description="Helical" evidence="7">
    <location>
        <begin position="127"/>
        <end position="150"/>
    </location>
</feature>
<comment type="caution">
    <text evidence="9">The sequence shown here is derived from an EMBL/GenBank/DDBJ whole genome shotgun (WGS) entry which is preliminary data.</text>
</comment>
<feature type="transmembrane region" description="Helical" evidence="7">
    <location>
        <begin position="211"/>
        <end position="230"/>
    </location>
</feature>
<keyword evidence="10" id="KW-1185">Reference proteome</keyword>
<evidence type="ECO:0000256" key="3">
    <source>
        <dbReference type="ARBA" id="ARBA00022448"/>
    </source>
</evidence>
<evidence type="ECO:0000256" key="7">
    <source>
        <dbReference type="RuleBase" id="RU363032"/>
    </source>
</evidence>
<dbReference type="Pfam" id="PF00528">
    <property type="entry name" value="BPD_transp_1"/>
    <property type="match status" value="1"/>
</dbReference>
<dbReference type="InterPro" id="IPR005769">
    <property type="entry name" value="PhnE/PtxC"/>
</dbReference>
<comment type="similarity">
    <text evidence="7">Belongs to the binding-protein-dependent transport system permease family.</text>
</comment>
<dbReference type="InterPro" id="IPR000515">
    <property type="entry name" value="MetI-like"/>
</dbReference>
<dbReference type="SUPFAM" id="SSF161098">
    <property type="entry name" value="MetI-like"/>
    <property type="match status" value="1"/>
</dbReference>
<gene>
    <name evidence="9" type="primary">phnE</name>
    <name evidence="9" type="ORF">OS242_19765</name>
</gene>
<feature type="transmembrane region" description="Helical" evidence="7">
    <location>
        <begin position="242"/>
        <end position="261"/>
    </location>
</feature>
<accession>A0ABT3X5I7</accession>
<protein>
    <submittedName>
        <fullName evidence="9">Phosphonate ABC transporter, permease protein PhnE</fullName>
    </submittedName>
</protein>
<keyword evidence="4 7" id="KW-0812">Transmembrane</keyword>
<name>A0ABT3X5I7_9BACL</name>
<feature type="transmembrane region" description="Helical" evidence="7">
    <location>
        <begin position="185"/>
        <end position="204"/>
    </location>
</feature>
<evidence type="ECO:0000313" key="10">
    <source>
        <dbReference type="Proteomes" id="UP001208017"/>
    </source>
</evidence>
<dbReference type="CDD" id="cd06261">
    <property type="entry name" value="TM_PBP2"/>
    <property type="match status" value="1"/>
</dbReference>
<dbReference type="Proteomes" id="UP001208017">
    <property type="component" value="Unassembled WGS sequence"/>
</dbReference>
<dbReference type="Gene3D" id="1.10.3720.10">
    <property type="entry name" value="MetI-like"/>
    <property type="match status" value="1"/>
</dbReference>
<dbReference type="NCBIfam" id="TIGR01097">
    <property type="entry name" value="PhnE"/>
    <property type="match status" value="1"/>
</dbReference>
<evidence type="ECO:0000256" key="2">
    <source>
        <dbReference type="ARBA" id="ARBA00004196"/>
    </source>
</evidence>
<evidence type="ECO:0000256" key="1">
    <source>
        <dbReference type="ARBA" id="ARBA00004141"/>
    </source>
</evidence>
<feature type="transmembrane region" description="Helical" evidence="7">
    <location>
        <begin position="70"/>
        <end position="90"/>
    </location>
</feature>
<dbReference type="EMBL" id="JAPMLT010000016">
    <property type="protein sequence ID" value="MCX7572165.1"/>
    <property type="molecule type" value="Genomic_DNA"/>
</dbReference>
<dbReference type="InterPro" id="IPR035906">
    <property type="entry name" value="MetI-like_sf"/>
</dbReference>
<comment type="subcellular location">
    <subcellularLocation>
        <location evidence="2">Cell envelope</location>
    </subcellularLocation>
    <subcellularLocation>
        <location evidence="7">Cell membrane</location>
        <topology evidence="7">Multi-pass membrane protein</topology>
    </subcellularLocation>
    <subcellularLocation>
        <location evidence="1">Membrane</location>
        <topology evidence="1">Multi-pass membrane protein</topology>
    </subcellularLocation>
</comment>
<sequence length="266" mass="29265">MGRMIKTALWLIFFAALYIWSFTGLEVEWKKIMESLKIVNKMLAGIFTPEWGFIWEDEGVLDNMLVTLEIALLGTTIAAILAVPFGFLAANNMSKRYPILPFVEARFPVISWIGKRILNVIRTMPELIVAIIFIVGVGPTAFAGVLAIGLHSIGLIGKLYSEAIENMDEGPMEAITACGGSRLQVLWFAVVPQVLPEFFSFALYKFEINVRAASILGMVGAGGIGTPLLFALKGHDWHRVGAILLVVIIVVFLIDMLSGAIRKRLV</sequence>
<dbReference type="PROSITE" id="PS50928">
    <property type="entry name" value="ABC_TM1"/>
    <property type="match status" value="1"/>
</dbReference>
<reference evidence="9 10" key="1">
    <citation type="submission" date="2022-11" db="EMBL/GenBank/DDBJ databases">
        <title>Study of microbial diversity in lake waters.</title>
        <authorList>
            <person name="Zhang J."/>
        </authorList>
    </citation>
    <scope>NUCLEOTIDE SEQUENCE [LARGE SCALE GENOMIC DNA]</scope>
    <source>
        <strain evidence="9 10">DT12</strain>
    </source>
</reference>
<evidence type="ECO:0000256" key="6">
    <source>
        <dbReference type="ARBA" id="ARBA00023136"/>
    </source>
</evidence>
<dbReference type="PANTHER" id="PTHR30043:SF8">
    <property type="entry name" value="ABC TRANSPORTER, PERMEASE PROTEIN CC0363, PUTATIVE-RELATED"/>
    <property type="match status" value="1"/>
</dbReference>
<evidence type="ECO:0000256" key="4">
    <source>
        <dbReference type="ARBA" id="ARBA00022692"/>
    </source>
</evidence>
<proteinExistence type="inferred from homology"/>
<keyword evidence="5 7" id="KW-1133">Transmembrane helix</keyword>
<evidence type="ECO:0000259" key="8">
    <source>
        <dbReference type="PROSITE" id="PS50928"/>
    </source>
</evidence>
<evidence type="ECO:0000313" key="9">
    <source>
        <dbReference type="EMBL" id="MCX7572165.1"/>
    </source>
</evidence>